<comment type="function">
    <text evidence="2">Antitoxin component of a type II toxin-antitoxin (TA) system.</text>
</comment>
<dbReference type="InterPro" id="IPR036165">
    <property type="entry name" value="YefM-like_sf"/>
</dbReference>
<sequence length="115" mass="12416">MLADLPQLEELPRQTASAVKNKWREVVREVRETGSVAITNHSAVEVVLVNAEAYRQLAASAAALKEREASALDQLSAQFKDRLAGLQSPGAGDKVAAMFQRKGKLAKRPKAGTSF</sequence>
<proteinExistence type="inferred from homology"/>
<evidence type="ECO:0000313" key="3">
    <source>
        <dbReference type="EMBL" id="NML45426.1"/>
    </source>
</evidence>
<dbReference type="RefSeq" id="WP_169419495.1">
    <property type="nucleotide sequence ID" value="NZ_JABBFX010000001.1"/>
</dbReference>
<dbReference type="SUPFAM" id="SSF143120">
    <property type="entry name" value="YefM-like"/>
    <property type="match status" value="1"/>
</dbReference>
<protein>
    <recommendedName>
        <fullName evidence="2">Antitoxin</fullName>
    </recommendedName>
</protein>
<gene>
    <name evidence="3" type="ORF">HHL11_16860</name>
</gene>
<dbReference type="Gene3D" id="3.40.1620.10">
    <property type="entry name" value="YefM-like domain"/>
    <property type="match status" value="1"/>
</dbReference>
<organism evidence="3 4">
    <name type="scientific">Ramlibacter agri</name>
    <dbReference type="NCBI Taxonomy" id="2728837"/>
    <lineage>
        <taxon>Bacteria</taxon>
        <taxon>Pseudomonadati</taxon>
        <taxon>Pseudomonadota</taxon>
        <taxon>Betaproteobacteria</taxon>
        <taxon>Burkholderiales</taxon>
        <taxon>Comamonadaceae</taxon>
        <taxon>Ramlibacter</taxon>
    </lineage>
</organism>
<evidence type="ECO:0000313" key="4">
    <source>
        <dbReference type="Proteomes" id="UP000541185"/>
    </source>
</evidence>
<dbReference type="Pfam" id="PF02604">
    <property type="entry name" value="PhdYeFM_antitox"/>
    <property type="match status" value="1"/>
</dbReference>
<comment type="caution">
    <text evidence="3">The sequence shown here is derived from an EMBL/GenBank/DDBJ whole genome shotgun (WGS) entry which is preliminary data.</text>
</comment>
<reference evidence="3 4" key="1">
    <citation type="submission" date="2020-04" db="EMBL/GenBank/DDBJ databases">
        <title>Ramlibacter sp. G-1-2-2 isolated from soil.</title>
        <authorList>
            <person name="Dahal R.H."/>
        </authorList>
    </citation>
    <scope>NUCLEOTIDE SEQUENCE [LARGE SCALE GENOMIC DNA]</scope>
    <source>
        <strain evidence="3 4">G-1-2-2</strain>
    </source>
</reference>
<accession>A0A848H389</accession>
<dbReference type="InterPro" id="IPR006442">
    <property type="entry name" value="Antitoxin_Phd/YefM"/>
</dbReference>
<dbReference type="NCBIfam" id="TIGR01552">
    <property type="entry name" value="phd_fam"/>
    <property type="match status" value="1"/>
</dbReference>
<dbReference type="EMBL" id="JABBFX010000001">
    <property type="protein sequence ID" value="NML45426.1"/>
    <property type="molecule type" value="Genomic_DNA"/>
</dbReference>
<dbReference type="AlphaFoldDB" id="A0A848H389"/>
<name>A0A848H389_9BURK</name>
<dbReference type="Proteomes" id="UP000541185">
    <property type="component" value="Unassembled WGS sequence"/>
</dbReference>
<evidence type="ECO:0000256" key="1">
    <source>
        <dbReference type="ARBA" id="ARBA00009981"/>
    </source>
</evidence>
<evidence type="ECO:0000256" key="2">
    <source>
        <dbReference type="RuleBase" id="RU362080"/>
    </source>
</evidence>
<comment type="similarity">
    <text evidence="1 2">Belongs to the phD/YefM antitoxin family.</text>
</comment>
<keyword evidence="4" id="KW-1185">Reference proteome</keyword>